<evidence type="ECO:0000256" key="3">
    <source>
        <dbReference type="ARBA" id="ARBA00022692"/>
    </source>
</evidence>
<comment type="caution">
    <text evidence="8">The sequence shown here is derived from an EMBL/GenBank/DDBJ whole genome shotgun (WGS) entry which is preliminary data.</text>
</comment>
<evidence type="ECO:0000256" key="6">
    <source>
        <dbReference type="SAM" id="Phobius"/>
    </source>
</evidence>
<dbReference type="GO" id="GO:0005886">
    <property type="term" value="C:plasma membrane"/>
    <property type="evidence" value="ECO:0007669"/>
    <property type="project" value="UniProtKB-SubCell"/>
</dbReference>
<evidence type="ECO:0000256" key="5">
    <source>
        <dbReference type="ARBA" id="ARBA00023136"/>
    </source>
</evidence>
<evidence type="ECO:0000256" key="2">
    <source>
        <dbReference type="ARBA" id="ARBA00022475"/>
    </source>
</evidence>
<keyword evidence="4 6" id="KW-1133">Transmembrane helix</keyword>
<dbReference type="InterPro" id="IPR027379">
    <property type="entry name" value="CLS_N"/>
</dbReference>
<keyword evidence="2" id="KW-1003">Cell membrane</keyword>
<reference evidence="8" key="2">
    <citation type="submission" date="2023-01" db="EMBL/GenBank/DDBJ databases">
        <authorList>
            <person name="Uljanovas D."/>
        </authorList>
    </citation>
    <scope>NUCLEOTIDE SEQUENCE</scope>
    <source>
        <strain evidence="8">H19</strain>
    </source>
</reference>
<proteinExistence type="predicted"/>
<dbReference type="RefSeq" id="WP_152059173.1">
    <property type="nucleotide sequence ID" value="NZ_CABVSS010000032.1"/>
</dbReference>
<protein>
    <submittedName>
        <fullName evidence="8">PLDc N-terminal domain-containing protein</fullName>
    </submittedName>
</protein>
<comment type="subcellular location">
    <subcellularLocation>
        <location evidence="1">Cell membrane</location>
        <topology evidence="1">Multi-pass membrane protein</topology>
    </subcellularLocation>
</comment>
<name>A0AAP4Q0T5_9BACT</name>
<dbReference type="Pfam" id="PF13396">
    <property type="entry name" value="PLDc_N"/>
    <property type="match status" value="1"/>
</dbReference>
<accession>A0AAP4Q0T5</accession>
<evidence type="ECO:0000313" key="8">
    <source>
        <dbReference type="EMBL" id="MDN5133498.1"/>
    </source>
</evidence>
<evidence type="ECO:0000313" key="9">
    <source>
        <dbReference type="Proteomes" id="UP001171508"/>
    </source>
</evidence>
<feature type="domain" description="Cardiolipin synthase N-terminal" evidence="7">
    <location>
        <begin position="20"/>
        <end position="60"/>
    </location>
</feature>
<evidence type="ECO:0000259" key="7">
    <source>
        <dbReference type="Pfam" id="PF13396"/>
    </source>
</evidence>
<dbReference type="AlphaFoldDB" id="A0AAP4Q0T5"/>
<feature type="transmembrane region" description="Helical" evidence="6">
    <location>
        <begin position="38"/>
        <end position="58"/>
    </location>
</feature>
<reference evidence="8" key="1">
    <citation type="journal article" date="2023" name="Microorganisms">
        <title>Genomic Characterization of Arcobacter butzleri Strains Isolated from Various Sources in Lithuania.</title>
        <authorList>
            <person name="Uljanovas D."/>
            <person name="Golz G."/>
            <person name="Fleischmann S."/>
            <person name="Kudirkiene E."/>
            <person name="Kasetiene N."/>
            <person name="Grineviciene A."/>
            <person name="Tamuleviciene E."/>
            <person name="Aksomaitiene J."/>
            <person name="Alter T."/>
            <person name="Malakauskas M."/>
        </authorList>
    </citation>
    <scope>NUCLEOTIDE SEQUENCE</scope>
    <source>
        <strain evidence="8">H19</strain>
    </source>
</reference>
<keyword evidence="5 6" id="KW-0472">Membrane</keyword>
<dbReference type="EMBL" id="JAQJJM010000066">
    <property type="protein sequence ID" value="MDN5133498.1"/>
    <property type="molecule type" value="Genomic_DNA"/>
</dbReference>
<organism evidence="8 9">
    <name type="scientific">Aliarcobacter butzleri</name>
    <dbReference type="NCBI Taxonomy" id="28197"/>
    <lineage>
        <taxon>Bacteria</taxon>
        <taxon>Pseudomonadati</taxon>
        <taxon>Campylobacterota</taxon>
        <taxon>Epsilonproteobacteria</taxon>
        <taxon>Campylobacterales</taxon>
        <taxon>Arcobacteraceae</taxon>
        <taxon>Aliarcobacter</taxon>
    </lineage>
</organism>
<feature type="transmembrane region" description="Helical" evidence="6">
    <location>
        <begin position="7"/>
        <end position="26"/>
    </location>
</feature>
<evidence type="ECO:0000256" key="1">
    <source>
        <dbReference type="ARBA" id="ARBA00004651"/>
    </source>
</evidence>
<gene>
    <name evidence="8" type="ORF">PJV92_12295</name>
</gene>
<sequence>MGMPSGISLFIISLFMIMPLVMLVNVVISEFKDNTNKIVWIIIILVLYPIGWILYLIFGRKQRIKKGENIK</sequence>
<evidence type="ECO:0000256" key="4">
    <source>
        <dbReference type="ARBA" id="ARBA00022989"/>
    </source>
</evidence>
<keyword evidence="3 6" id="KW-0812">Transmembrane</keyword>
<dbReference type="Proteomes" id="UP001171508">
    <property type="component" value="Unassembled WGS sequence"/>
</dbReference>